<evidence type="ECO:0000313" key="9">
    <source>
        <dbReference type="EMBL" id="VDD86446.1"/>
    </source>
</evidence>
<dbReference type="InterPro" id="IPR004046">
    <property type="entry name" value="GST_C"/>
</dbReference>
<dbReference type="SUPFAM" id="SSF52833">
    <property type="entry name" value="Thioredoxin-like"/>
    <property type="match status" value="1"/>
</dbReference>
<accession>A0A0N4UWK7</accession>
<feature type="domain" description="GST N-terminal" evidence="7">
    <location>
        <begin position="2"/>
        <end position="80"/>
    </location>
</feature>
<dbReference type="AlphaFoldDB" id="A0A0N4UWK7"/>
<dbReference type="EC" id="2.5.1.18" evidence="1"/>
<dbReference type="SUPFAM" id="SSF47616">
    <property type="entry name" value="GST C-terminal domain-like"/>
    <property type="match status" value="1"/>
</dbReference>
<keyword evidence="10" id="KW-1185">Reference proteome</keyword>
<dbReference type="InterPro" id="IPR036249">
    <property type="entry name" value="Thioredoxin-like_sf"/>
</dbReference>
<reference evidence="9 10" key="2">
    <citation type="submission" date="2018-10" db="EMBL/GenBank/DDBJ databases">
        <authorList>
            <consortium name="Pathogen Informatics"/>
        </authorList>
    </citation>
    <scope>NUCLEOTIDE SEQUENCE [LARGE SCALE GENOMIC DNA]</scope>
</reference>
<evidence type="ECO:0000256" key="5">
    <source>
        <dbReference type="ARBA" id="ARBA00072946"/>
    </source>
</evidence>
<dbReference type="FunFam" id="1.20.1050.10:FF:000031">
    <property type="entry name" value="Glutathione S-Transferase"/>
    <property type="match status" value="1"/>
</dbReference>
<dbReference type="Pfam" id="PF02798">
    <property type="entry name" value="GST_N"/>
    <property type="match status" value="1"/>
</dbReference>
<dbReference type="SFLD" id="SFLDG01205">
    <property type="entry name" value="AMPS.1"/>
    <property type="match status" value="1"/>
</dbReference>
<evidence type="ECO:0000256" key="4">
    <source>
        <dbReference type="ARBA" id="ARBA00047960"/>
    </source>
</evidence>
<dbReference type="OrthoDB" id="414243at2759"/>
<evidence type="ECO:0000259" key="8">
    <source>
        <dbReference type="PROSITE" id="PS50405"/>
    </source>
</evidence>
<dbReference type="Proteomes" id="UP000274131">
    <property type="component" value="Unassembled WGS sequence"/>
</dbReference>
<organism evidence="11">
    <name type="scientific">Enterobius vermicularis</name>
    <name type="common">Human pinworm</name>
    <dbReference type="NCBI Taxonomy" id="51028"/>
    <lineage>
        <taxon>Eukaryota</taxon>
        <taxon>Metazoa</taxon>
        <taxon>Ecdysozoa</taxon>
        <taxon>Nematoda</taxon>
        <taxon>Chromadorea</taxon>
        <taxon>Rhabditida</taxon>
        <taxon>Spirurina</taxon>
        <taxon>Oxyuridomorpha</taxon>
        <taxon>Oxyuroidea</taxon>
        <taxon>Oxyuridae</taxon>
        <taxon>Enterobius</taxon>
    </lineage>
</organism>
<dbReference type="GO" id="GO:0005737">
    <property type="term" value="C:cytoplasm"/>
    <property type="evidence" value="ECO:0007669"/>
    <property type="project" value="UniProtKB-ARBA"/>
</dbReference>
<dbReference type="CDD" id="cd03039">
    <property type="entry name" value="GST_N_Sigma_like"/>
    <property type="match status" value="1"/>
</dbReference>
<evidence type="ECO:0000256" key="3">
    <source>
        <dbReference type="ARBA" id="ARBA00038317"/>
    </source>
</evidence>
<evidence type="ECO:0000313" key="11">
    <source>
        <dbReference type="WBParaSite" id="EVEC_0000188101-mRNA-1"/>
    </source>
</evidence>
<dbReference type="InterPro" id="IPR040079">
    <property type="entry name" value="Glutathione_S-Trfase"/>
</dbReference>
<proteinExistence type="inferred from homology"/>
<evidence type="ECO:0000256" key="6">
    <source>
        <dbReference type="ARBA" id="ARBA00078118"/>
    </source>
</evidence>
<evidence type="ECO:0000256" key="2">
    <source>
        <dbReference type="ARBA" id="ARBA00022679"/>
    </source>
</evidence>
<dbReference type="Pfam" id="PF14497">
    <property type="entry name" value="GST_C_3"/>
    <property type="match status" value="1"/>
</dbReference>
<reference evidence="11" key="1">
    <citation type="submission" date="2017-02" db="UniProtKB">
        <authorList>
            <consortium name="WormBaseParasite"/>
        </authorList>
    </citation>
    <scope>IDENTIFICATION</scope>
</reference>
<comment type="similarity">
    <text evidence="3">Belongs to the GST superfamily. Sigma family.</text>
</comment>
<dbReference type="EMBL" id="UXUI01007234">
    <property type="protein sequence ID" value="VDD86446.1"/>
    <property type="molecule type" value="Genomic_DNA"/>
</dbReference>
<dbReference type="Gene3D" id="1.20.1050.10">
    <property type="match status" value="1"/>
</dbReference>
<evidence type="ECO:0000313" key="10">
    <source>
        <dbReference type="Proteomes" id="UP000274131"/>
    </source>
</evidence>
<keyword evidence="2" id="KW-0808">Transferase</keyword>
<dbReference type="SFLD" id="SFLDG00363">
    <property type="entry name" value="AMPS_(cytGST):_Alpha-__Mu-__Pi"/>
    <property type="match status" value="1"/>
</dbReference>
<evidence type="ECO:0000259" key="7">
    <source>
        <dbReference type="PROSITE" id="PS50404"/>
    </source>
</evidence>
<dbReference type="PANTHER" id="PTHR11571:SF256">
    <property type="entry name" value="GST C-TERMINAL DOMAIN-CONTAINING PROTEIN-RELATED"/>
    <property type="match status" value="1"/>
</dbReference>
<dbReference type="InterPro" id="IPR004045">
    <property type="entry name" value="Glutathione_S-Trfase_N"/>
</dbReference>
<feature type="domain" description="GST C-terminal" evidence="8">
    <location>
        <begin position="82"/>
        <end position="207"/>
    </location>
</feature>
<dbReference type="PROSITE" id="PS50404">
    <property type="entry name" value="GST_NTER"/>
    <property type="match status" value="1"/>
</dbReference>
<dbReference type="WBParaSite" id="EVEC_0000188101-mRNA-1">
    <property type="protein sequence ID" value="EVEC_0000188101-mRNA-1"/>
    <property type="gene ID" value="EVEC_0000188101"/>
</dbReference>
<comment type="catalytic activity">
    <reaction evidence="4">
        <text>RX + glutathione = an S-substituted glutathione + a halide anion + H(+)</text>
        <dbReference type="Rhea" id="RHEA:16437"/>
        <dbReference type="ChEBI" id="CHEBI:15378"/>
        <dbReference type="ChEBI" id="CHEBI:16042"/>
        <dbReference type="ChEBI" id="CHEBI:17792"/>
        <dbReference type="ChEBI" id="CHEBI:57925"/>
        <dbReference type="ChEBI" id="CHEBI:90779"/>
        <dbReference type="EC" id="2.5.1.18"/>
    </reaction>
</comment>
<dbReference type="CDD" id="cd03192">
    <property type="entry name" value="GST_C_Sigma_like"/>
    <property type="match status" value="1"/>
</dbReference>
<dbReference type="PANTHER" id="PTHR11571">
    <property type="entry name" value="GLUTATHIONE S-TRANSFERASE"/>
    <property type="match status" value="1"/>
</dbReference>
<sequence length="207" mass="23463">MPQYKLTYFNIRWLGEGARVLFHYAGVPFEDVRVNPQQWAELKPCSAPFGQLPILNVDGHEIAQSAAIYRYLGRQFKLVPSCPVGEALVDAVYDAHKDFHNEIKPFFMVAAGFAQGDKEKLLKDVMLPARDKYFGYLKNHLAKSDGLHLVGKELSWADIVIADNLYVIHGFASSLFDGHPEVKKFADEIHKLPALEKYFKERPASNI</sequence>
<gene>
    <name evidence="9" type="ORF">EVEC_LOCUS1589</name>
</gene>
<dbReference type="InterPro" id="IPR036282">
    <property type="entry name" value="Glutathione-S-Trfase_C_sf"/>
</dbReference>
<dbReference type="FunFam" id="3.40.30.10:FF:000035">
    <property type="entry name" value="hematopoietic prostaglandin D synthase"/>
    <property type="match status" value="1"/>
</dbReference>
<dbReference type="GO" id="GO:0004364">
    <property type="term" value="F:glutathione transferase activity"/>
    <property type="evidence" value="ECO:0007669"/>
    <property type="project" value="UniProtKB-EC"/>
</dbReference>
<dbReference type="SFLD" id="SFLDS00019">
    <property type="entry name" value="Glutathione_Transferase_(cytos"/>
    <property type="match status" value="1"/>
</dbReference>
<name>A0A0N4UWK7_ENTVE</name>
<protein>
    <recommendedName>
        <fullName evidence="5">Glutathione S-transferase 1</fullName>
        <ecNumber evidence="1">2.5.1.18</ecNumber>
    </recommendedName>
    <alternativeName>
        <fullName evidence="6">GST class-sigma</fullName>
    </alternativeName>
</protein>
<dbReference type="InterPro" id="IPR050213">
    <property type="entry name" value="GST_superfamily"/>
</dbReference>
<dbReference type="InterPro" id="IPR010987">
    <property type="entry name" value="Glutathione-S-Trfase_C-like"/>
</dbReference>
<dbReference type="GO" id="GO:0006749">
    <property type="term" value="P:glutathione metabolic process"/>
    <property type="evidence" value="ECO:0007669"/>
    <property type="project" value="TreeGrafter"/>
</dbReference>
<dbReference type="PROSITE" id="PS50405">
    <property type="entry name" value="GST_CTER"/>
    <property type="match status" value="1"/>
</dbReference>
<dbReference type="GO" id="GO:0004602">
    <property type="term" value="F:glutathione peroxidase activity"/>
    <property type="evidence" value="ECO:0007669"/>
    <property type="project" value="UniProtKB-ARBA"/>
</dbReference>
<dbReference type="STRING" id="51028.A0A0N4UWK7"/>
<evidence type="ECO:0000256" key="1">
    <source>
        <dbReference type="ARBA" id="ARBA00012452"/>
    </source>
</evidence>
<dbReference type="Gene3D" id="3.40.30.10">
    <property type="entry name" value="Glutaredoxin"/>
    <property type="match status" value="1"/>
</dbReference>